<proteinExistence type="predicted"/>
<keyword evidence="2" id="KW-1185">Reference proteome</keyword>
<dbReference type="AlphaFoldDB" id="A0A1I7TGJ9"/>
<evidence type="ECO:0000313" key="2">
    <source>
        <dbReference type="Proteomes" id="UP000095282"/>
    </source>
</evidence>
<protein>
    <submittedName>
        <fullName evidence="3">CCHC-type domain-containing protein</fullName>
    </submittedName>
</protein>
<evidence type="ECO:0000256" key="1">
    <source>
        <dbReference type="SAM" id="MobiDB-lite"/>
    </source>
</evidence>
<evidence type="ECO:0000313" key="3">
    <source>
        <dbReference type="WBParaSite" id="Csp11.Scaffold607.g5726.t1"/>
    </source>
</evidence>
<accession>A0A1I7TGJ9</accession>
<feature type="region of interest" description="Disordered" evidence="1">
    <location>
        <begin position="81"/>
        <end position="140"/>
    </location>
</feature>
<name>A0A1I7TGJ9_9PELO</name>
<feature type="compositionally biased region" description="Basic residues" evidence="1">
    <location>
        <begin position="84"/>
        <end position="93"/>
    </location>
</feature>
<feature type="compositionally biased region" description="Basic and acidic residues" evidence="1">
    <location>
        <begin position="105"/>
        <end position="117"/>
    </location>
</feature>
<dbReference type="Proteomes" id="UP000095282">
    <property type="component" value="Unplaced"/>
</dbReference>
<organism evidence="2 3">
    <name type="scientific">Caenorhabditis tropicalis</name>
    <dbReference type="NCBI Taxonomy" id="1561998"/>
    <lineage>
        <taxon>Eukaryota</taxon>
        <taxon>Metazoa</taxon>
        <taxon>Ecdysozoa</taxon>
        <taxon>Nematoda</taxon>
        <taxon>Chromadorea</taxon>
        <taxon>Rhabditida</taxon>
        <taxon>Rhabditina</taxon>
        <taxon>Rhabditomorpha</taxon>
        <taxon>Rhabditoidea</taxon>
        <taxon>Rhabditidae</taxon>
        <taxon>Peloderinae</taxon>
        <taxon>Caenorhabditis</taxon>
    </lineage>
</organism>
<dbReference type="WBParaSite" id="Csp11.Scaffold607.g5726.t1">
    <property type="protein sequence ID" value="Csp11.Scaffold607.g5726.t1"/>
    <property type="gene ID" value="Csp11.Scaffold607.g5726"/>
</dbReference>
<reference evidence="3" key="1">
    <citation type="submission" date="2016-11" db="UniProtKB">
        <authorList>
            <consortium name="WormBaseParasite"/>
        </authorList>
    </citation>
    <scope>IDENTIFICATION</scope>
</reference>
<sequence>MNQPNTKTPVEYYDLFRDLCQLRHTTAEDRRDQLINRKNCEYCIHTIGTKFEYHNCHKKRCSYCGENTHNKAICPYTDTIIVRRNPHNRRNKDQKRTQFQTDNQYGRDHRTDTDFKEGHRRTYKRKDEEEDRGPSKRRDH</sequence>